<dbReference type="PANTHER" id="PTHR33376">
    <property type="match status" value="1"/>
</dbReference>
<dbReference type="InterPro" id="IPR038404">
    <property type="entry name" value="TRAP_DctP_sf"/>
</dbReference>
<dbReference type="Gene3D" id="3.40.190.170">
    <property type="entry name" value="Bacterial extracellular solute-binding protein, family 7"/>
    <property type="match status" value="1"/>
</dbReference>
<proteinExistence type="inferred from homology"/>
<dbReference type="NCBIfam" id="NF037995">
    <property type="entry name" value="TRAP_S1"/>
    <property type="match status" value="1"/>
</dbReference>
<evidence type="ECO:0000256" key="4">
    <source>
        <dbReference type="SAM" id="SignalP"/>
    </source>
</evidence>
<dbReference type="RefSeq" id="WP_231041625.1">
    <property type="nucleotide sequence ID" value="NZ_CP106881.1"/>
</dbReference>
<dbReference type="NCBIfam" id="TIGR00787">
    <property type="entry name" value="dctP"/>
    <property type="match status" value="1"/>
</dbReference>
<dbReference type="Pfam" id="PF03480">
    <property type="entry name" value="DctP"/>
    <property type="match status" value="1"/>
</dbReference>
<dbReference type="InterPro" id="IPR004682">
    <property type="entry name" value="TRAP_DctP"/>
</dbReference>
<sequence>MKLRSFLTTTLAAAAALAFTAPAALAQNNYKSEYRMSLVLGLPTPWGQAGDIWARLVKERTQGRINIKLYPGVSLIQGDQTREFSALRQGVIDMAVGSTINWSPQVKSLNLFSLPFLMPDYAAVDALTQGEVGKDIFRNLEKAGVVPLAWGENGYREISNSKRAIHKPEDLKGLKIRVVGSPIFSDMFSALGANPTQMSWADAQPALASGAVDGQENPLFMFTVLKLHTVGQKYVSTWGYMADPLVFVVNKDIWASWTPADQAIVRQAALDAGKQEIAIARKGLVEADKPVLKDMAALGVTVTQLTPAEREAFVKATRPVYDKWKGQIGGDLVTKAEKAIAARKQ</sequence>
<dbReference type="PANTHER" id="PTHR33376:SF7">
    <property type="entry name" value="C4-DICARBOXYLATE-BINDING PROTEIN DCTB"/>
    <property type="match status" value="1"/>
</dbReference>
<dbReference type="InterPro" id="IPR018389">
    <property type="entry name" value="DctP_fam"/>
</dbReference>
<dbReference type="Proteomes" id="UP001162800">
    <property type="component" value="Chromosome"/>
</dbReference>
<feature type="signal peptide" evidence="4">
    <location>
        <begin position="1"/>
        <end position="26"/>
    </location>
</feature>
<evidence type="ECO:0000313" key="6">
    <source>
        <dbReference type="Proteomes" id="UP001162800"/>
    </source>
</evidence>
<reference evidence="5" key="1">
    <citation type="submission" date="2022-09" db="EMBL/GenBank/DDBJ databases">
        <title>The complete genome of Acidovorax sp. 5MLIR.</title>
        <authorList>
            <person name="Liu L."/>
            <person name="Yue J."/>
            <person name="Yang F."/>
            <person name="Yuan J."/>
            <person name="Li L."/>
        </authorList>
    </citation>
    <scope>NUCLEOTIDE SEQUENCE</scope>
    <source>
        <strain evidence="5">5MLIR</strain>
    </source>
</reference>
<organism evidence="5 6">
    <name type="scientific">Comamonas endophytica</name>
    <dbReference type="NCBI Taxonomy" id="2949090"/>
    <lineage>
        <taxon>Bacteria</taxon>
        <taxon>Pseudomonadati</taxon>
        <taxon>Pseudomonadota</taxon>
        <taxon>Betaproteobacteria</taxon>
        <taxon>Burkholderiales</taxon>
        <taxon>Comamonadaceae</taxon>
        <taxon>Comamonas</taxon>
    </lineage>
</organism>
<comment type="similarity">
    <text evidence="1">Belongs to the bacterial solute-binding protein 7 family.</text>
</comment>
<protein>
    <submittedName>
        <fullName evidence="5">DctP family TRAP transporter solute-binding subunit</fullName>
    </submittedName>
</protein>
<feature type="chain" id="PRO_5045425940" evidence="4">
    <location>
        <begin position="27"/>
        <end position="345"/>
    </location>
</feature>
<evidence type="ECO:0000256" key="1">
    <source>
        <dbReference type="ARBA" id="ARBA00009023"/>
    </source>
</evidence>
<dbReference type="SUPFAM" id="SSF53850">
    <property type="entry name" value="Periplasmic binding protein-like II"/>
    <property type="match status" value="1"/>
</dbReference>
<keyword evidence="6" id="KW-1185">Reference proteome</keyword>
<dbReference type="PIRSF" id="PIRSF006470">
    <property type="entry name" value="DctB"/>
    <property type="match status" value="1"/>
</dbReference>
<accession>A0ABY6G6J2</accession>
<evidence type="ECO:0000256" key="3">
    <source>
        <dbReference type="ARBA" id="ARBA00022729"/>
    </source>
</evidence>
<evidence type="ECO:0000256" key="2">
    <source>
        <dbReference type="ARBA" id="ARBA00022448"/>
    </source>
</evidence>
<gene>
    <name evidence="5" type="ORF">M9799_10485</name>
</gene>
<evidence type="ECO:0000313" key="5">
    <source>
        <dbReference type="EMBL" id="UYG50528.1"/>
    </source>
</evidence>
<keyword evidence="2" id="KW-0813">Transport</keyword>
<name>A0ABY6G6J2_9BURK</name>
<keyword evidence="3 4" id="KW-0732">Signal</keyword>
<dbReference type="CDD" id="cd13678">
    <property type="entry name" value="PBP2_TRAP_DctP10"/>
    <property type="match status" value="1"/>
</dbReference>
<dbReference type="EMBL" id="CP106881">
    <property type="protein sequence ID" value="UYG50528.1"/>
    <property type="molecule type" value="Genomic_DNA"/>
</dbReference>